<sequence>MTELQKIFLFYTFMYFMVKGALFVALYVVTIILEKKAREKHALLQAYLAKKRAEEKKRWQTAYNLYLRKYQPAEKIKLSRAA</sequence>
<feature type="transmembrane region" description="Helical" evidence="1">
    <location>
        <begin position="12"/>
        <end position="33"/>
    </location>
</feature>
<proteinExistence type="predicted"/>
<keyword evidence="1" id="KW-1133">Transmembrane helix</keyword>
<dbReference type="Proteomes" id="UP000242329">
    <property type="component" value="Unassembled WGS sequence"/>
</dbReference>
<keyword evidence="1" id="KW-0472">Membrane</keyword>
<accession>A0A1M5NFC4</accession>
<keyword evidence="3" id="KW-1185">Reference proteome</keyword>
<evidence type="ECO:0000313" key="3">
    <source>
        <dbReference type="Proteomes" id="UP000242329"/>
    </source>
</evidence>
<reference evidence="3" key="1">
    <citation type="submission" date="2016-11" db="EMBL/GenBank/DDBJ databases">
        <authorList>
            <person name="Varghese N."/>
            <person name="Submissions S."/>
        </authorList>
    </citation>
    <scope>NUCLEOTIDE SEQUENCE [LARGE SCALE GENOMIC DNA]</scope>
    <source>
        <strain evidence="3">DSM 11003</strain>
    </source>
</reference>
<protein>
    <submittedName>
        <fullName evidence="2">Uncharacterized protein</fullName>
    </submittedName>
</protein>
<organism evidence="2 3">
    <name type="scientific">Thermosyntropha lipolytica DSM 11003</name>
    <dbReference type="NCBI Taxonomy" id="1123382"/>
    <lineage>
        <taxon>Bacteria</taxon>
        <taxon>Bacillati</taxon>
        <taxon>Bacillota</taxon>
        <taxon>Clostridia</taxon>
        <taxon>Eubacteriales</taxon>
        <taxon>Syntrophomonadaceae</taxon>
        <taxon>Thermosyntropha</taxon>
    </lineage>
</organism>
<evidence type="ECO:0000313" key="2">
    <source>
        <dbReference type="EMBL" id="SHG87663.1"/>
    </source>
</evidence>
<dbReference type="EMBL" id="FQWY01000016">
    <property type="protein sequence ID" value="SHG87663.1"/>
    <property type="molecule type" value="Genomic_DNA"/>
</dbReference>
<evidence type="ECO:0000256" key="1">
    <source>
        <dbReference type="SAM" id="Phobius"/>
    </source>
</evidence>
<name>A0A1M5NFC4_9FIRM</name>
<dbReference type="OrthoDB" id="2086762at2"/>
<keyword evidence="1" id="KW-0812">Transmembrane</keyword>
<gene>
    <name evidence="2" type="ORF">SAMN02745221_01174</name>
</gene>
<dbReference type="RefSeq" id="WP_073091483.1">
    <property type="nucleotide sequence ID" value="NZ_FQWY01000016.1"/>
</dbReference>
<dbReference type="AlphaFoldDB" id="A0A1M5NFC4"/>